<sequence length="139" mass="14976">MAPGDVKMSESLHLPCKAVRLHHLKEVETERREGRPMQWASERVAVFMAACSLPRKMKLEALQGAPLVDLCSGLGQEQSRVTSHGPDREGGQVPPGAASAIEEAMLKCGGEEEEEERGNMETTGLPAGGREMLGELKVA</sequence>
<evidence type="ECO:0000256" key="1">
    <source>
        <dbReference type="SAM" id="MobiDB-lite"/>
    </source>
</evidence>
<name>A0AAV7TT88_PLEWA</name>
<accession>A0AAV7TT88</accession>
<dbReference type="AlphaFoldDB" id="A0AAV7TT88"/>
<keyword evidence="3" id="KW-1185">Reference proteome</keyword>
<feature type="region of interest" description="Disordered" evidence="1">
    <location>
        <begin position="109"/>
        <end position="139"/>
    </location>
</feature>
<feature type="region of interest" description="Disordered" evidence="1">
    <location>
        <begin position="75"/>
        <end position="95"/>
    </location>
</feature>
<protein>
    <submittedName>
        <fullName evidence="2">Uncharacterized protein</fullName>
    </submittedName>
</protein>
<dbReference type="EMBL" id="JANPWB010000006">
    <property type="protein sequence ID" value="KAJ1179653.1"/>
    <property type="molecule type" value="Genomic_DNA"/>
</dbReference>
<proteinExistence type="predicted"/>
<dbReference type="Proteomes" id="UP001066276">
    <property type="component" value="Chromosome 3_2"/>
</dbReference>
<evidence type="ECO:0000313" key="2">
    <source>
        <dbReference type="EMBL" id="KAJ1179653.1"/>
    </source>
</evidence>
<comment type="caution">
    <text evidence="2">The sequence shown here is derived from an EMBL/GenBank/DDBJ whole genome shotgun (WGS) entry which is preliminary data.</text>
</comment>
<evidence type="ECO:0000313" key="3">
    <source>
        <dbReference type="Proteomes" id="UP001066276"/>
    </source>
</evidence>
<gene>
    <name evidence="2" type="ORF">NDU88_004887</name>
</gene>
<reference evidence="2" key="1">
    <citation type="journal article" date="2022" name="bioRxiv">
        <title>Sequencing and chromosome-scale assembly of the giantPleurodeles waltlgenome.</title>
        <authorList>
            <person name="Brown T."/>
            <person name="Elewa A."/>
            <person name="Iarovenko S."/>
            <person name="Subramanian E."/>
            <person name="Araus A.J."/>
            <person name="Petzold A."/>
            <person name="Susuki M."/>
            <person name="Suzuki K.-i.T."/>
            <person name="Hayashi T."/>
            <person name="Toyoda A."/>
            <person name="Oliveira C."/>
            <person name="Osipova E."/>
            <person name="Leigh N.D."/>
            <person name="Simon A."/>
            <person name="Yun M.H."/>
        </authorList>
    </citation>
    <scope>NUCLEOTIDE SEQUENCE</scope>
    <source>
        <strain evidence="2">20211129_DDA</strain>
        <tissue evidence="2">Liver</tissue>
    </source>
</reference>
<organism evidence="2 3">
    <name type="scientific">Pleurodeles waltl</name>
    <name type="common">Iberian ribbed newt</name>
    <dbReference type="NCBI Taxonomy" id="8319"/>
    <lineage>
        <taxon>Eukaryota</taxon>
        <taxon>Metazoa</taxon>
        <taxon>Chordata</taxon>
        <taxon>Craniata</taxon>
        <taxon>Vertebrata</taxon>
        <taxon>Euteleostomi</taxon>
        <taxon>Amphibia</taxon>
        <taxon>Batrachia</taxon>
        <taxon>Caudata</taxon>
        <taxon>Salamandroidea</taxon>
        <taxon>Salamandridae</taxon>
        <taxon>Pleurodelinae</taxon>
        <taxon>Pleurodeles</taxon>
    </lineage>
</organism>